<evidence type="ECO:0000256" key="3">
    <source>
        <dbReference type="ARBA" id="ARBA00022980"/>
    </source>
</evidence>
<keyword evidence="4 5" id="KW-0687">Ribonucleoprotein</keyword>
<dbReference type="PANTHER" id="PTHR33284:SF1">
    <property type="entry name" value="RIBOSOMAL PROTEIN L25_GLN-TRNA SYNTHETASE, ANTI-CODON-BINDING DOMAIN-CONTAINING PROTEIN"/>
    <property type="match status" value="1"/>
</dbReference>
<evidence type="ECO:0000256" key="4">
    <source>
        <dbReference type="ARBA" id="ARBA00023274"/>
    </source>
</evidence>
<dbReference type="Gene3D" id="2.170.120.20">
    <property type="entry name" value="Ribosomal protein L25, beta domain"/>
    <property type="match status" value="1"/>
</dbReference>
<keyword evidence="1 5" id="KW-0699">rRNA-binding</keyword>
<dbReference type="GO" id="GO:0006412">
    <property type="term" value="P:translation"/>
    <property type="evidence" value="ECO:0007669"/>
    <property type="project" value="UniProtKB-UniRule"/>
</dbReference>
<evidence type="ECO:0000256" key="1">
    <source>
        <dbReference type="ARBA" id="ARBA00022730"/>
    </source>
</evidence>
<comment type="similarity">
    <text evidence="5">Belongs to the bacterial ribosomal protein bL25 family. CTC subfamily.</text>
</comment>
<dbReference type="NCBIfam" id="NF004130">
    <property type="entry name" value="PRK05618.1-5"/>
    <property type="match status" value="1"/>
</dbReference>
<sequence length="215" mass="23789">MKFEIEARKRTLQGSGASRRLRREKRVPAIVYGGTADPLMIDIDHNEILLNLRKEGFRSSVLTLKLDGKRQQALLRDAQVHPWKPLVLHCDFLRVDATHAIEQRIPLHFLNGEIAPGVKLQGGAVAAALNDIEVSCLPQHLPAFIEVDLKELSIGDMIHVSELVFPDKVTPVVSGDDQVVVSIIAPKLVEEDEVEGEEEEGAEAAAEEEKDDKAE</sequence>
<dbReference type="GO" id="GO:0008097">
    <property type="term" value="F:5S rRNA binding"/>
    <property type="evidence" value="ECO:0007669"/>
    <property type="project" value="InterPro"/>
</dbReference>
<dbReference type="NCBIfam" id="TIGR00731">
    <property type="entry name" value="bL25_bact_ctc"/>
    <property type="match status" value="1"/>
</dbReference>
<dbReference type="PANTHER" id="PTHR33284">
    <property type="entry name" value="RIBOSOMAL PROTEIN L25/GLN-TRNA SYNTHETASE, ANTI-CODON-BINDING DOMAIN-CONTAINING PROTEIN"/>
    <property type="match status" value="1"/>
</dbReference>
<dbReference type="InterPro" id="IPR001021">
    <property type="entry name" value="Ribosomal_bL25_long"/>
</dbReference>
<proteinExistence type="inferred from homology"/>
<dbReference type="AlphaFoldDB" id="A0A011PU59"/>
<dbReference type="STRING" id="1454003.AW10_01871"/>
<accession>A0A011PU59</accession>
<name>A0A011PU59_9PROT</name>
<dbReference type="Proteomes" id="UP000021816">
    <property type="component" value="Unassembled WGS sequence"/>
</dbReference>
<feature type="domain" description="Large ribosomal subunit protein bL25 beta" evidence="8">
    <location>
        <begin position="101"/>
        <end position="187"/>
    </location>
</feature>
<dbReference type="InterPro" id="IPR020055">
    <property type="entry name" value="Ribosomal_bL25_short"/>
</dbReference>
<gene>
    <name evidence="5 9" type="primary">rplY</name>
    <name evidence="5" type="synonym">ctc</name>
    <name evidence="9" type="ORF">AW10_01871</name>
</gene>
<comment type="caution">
    <text evidence="9">The sequence shown here is derived from an EMBL/GenBank/DDBJ whole genome shotgun (WGS) entry which is preliminary data.</text>
</comment>
<dbReference type="InterPro" id="IPR029751">
    <property type="entry name" value="Ribosomal_L25_dom"/>
</dbReference>
<dbReference type="InterPro" id="IPR037121">
    <property type="entry name" value="Ribosomal_bL25_C"/>
</dbReference>
<evidence type="ECO:0000313" key="10">
    <source>
        <dbReference type="Proteomes" id="UP000021816"/>
    </source>
</evidence>
<dbReference type="EMBL" id="JEMX01000036">
    <property type="protein sequence ID" value="EXI80365.1"/>
    <property type="molecule type" value="Genomic_DNA"/>
</dbReference>
<dbReference type="SUPFAM" id="SSF50715">
    <property type="entry name" value="Ribosomal protein L25-like"/>
    <property type="match status" value="1"/>
</dbReference>
<evidence type="ECO:0000256" key="6">
    <source>
        <dbReference type="SAM" id="MobiDB-lite"/>
    </source>
</evidence>
<dbReference type="Pfam" id="PF01386">
    <property type="entry name" value="Ribosomal_L25p"/>
    <property type="match status" value="1"/>
</dbReference>
<dbReference type="NCBIfam" id="NF004128">
    <property type="entry name" value="PRK05618.1-2"/>
    <property type="match status" value="1"/>
</dbReference>
<dbReference type="HAMAP" id="MF_01334">
    <property type="entry name" value="Ribosomal_bL25_CTC"/>
    <property type="match status" value="1"/>
</dbReference>
<dbReference type="HAMAP" id="MF_01336">
    <property type="entry name" value="Ribosomal_bL25"/>
    <property type="match status" value="1"/>
</dbReference>
<comment type="function">
    <text evidence="5">This is one of the proteins that binds to the 5S RNA in the ribosome where it forms part of the central protuberance.</text>
</comment>
<organism evidence="9 10">
    <name type="scientific">Candidatus Accumulibacter appositus</name>
    <dbReference type="NCBI Taxonomy" id="1454003"/>
    <lineage>
        <taxon>Bacteria</taxon>
        <taxon>Pseudomonadati</taxon>
        <taxon>Pseudomonadota</taxon>
        <taxon>Betaproteobacteria</taxon>
        <taxon>Candidatus Accumulibacter</taxon>
    </lineage>
</organism>
<feature type="domain" description="Large ribosomal subunit protein bL25 L25" evidence="7">
    <location>
        <begin position="5"/>
        <end position="92"/>
    </location>
</feature>
<dbReference type="InterPro" id="IPR011035">
    <property type="entry name" value="Ribosomal_bL25/Gln-tRNA_synth"/>
</dbReference>
<dbReference type="PATRIC" id="fig|1454003.3.peg.1921"/>
<dbReference type="InterPro" id="IPR020057">
    <property type="entry name" value="Ribosomal_bL25_b-dom"/>
</dbReference>
<evidence type="ECO:0000259" key="8">
    <source>
        <dbReference type="Pfam" id="PF14693"/>
    </source>
</evidence>
<evidence type="ECO:0000256" key="5">
    <source>
        <dbReference type="HAMAP-Rule" id="MF_01334"/>
    </source>
</evidence>
<keyword evidence="3 5" id="KW-0689">Ribosomal protein</keyword>
<dbReference type="InterPro" id="IPR020930">
    <property type="entry name" value="Ribosomal_uL5_bac-type"/>
</dbReference>
<evidence type="ECO:0000256" key="2">
    <source>
        <dbReference type="ARBA" id="ARBA00022884"/>
    </source>
</evidence>
<evidence type="ECO:0000259" key="7">
    <source>
        <dbReference type="Pfam" id="PF01386"/>
    </source>
</evidence>
<comment type="subunit">
    <text evidence="5">Part of the 50S ribosomal subunit; part of the 5S rRNA/L5/L18/L25 subcomplex. Contacts the 5S rRNA. Binds to the 5S rRNA independently of L5 and L18.</text>
</comment>
<protein>
    <recommendedName>
        <fullName evidence="5">Large ribosomal subunit protein bL25</fullName>
    </recommendedName>
    <alternativeName>
        <fullName evidence="5">General stress protein CTC</fullName>
    </alternativeName>
</protein>
<dbReference type="NCBIfam" id="NF004612">
    <property type="entry name" value="PRK05943.1"/>
    <property type="match status" value="1"/>
</dbReference>
<dbReference type="InterPro" id="IPR020056">
    <property type="entry name" value="Rbsml_bL25/Gln-tRNA_synth_N"/>
</dbReference>
<dbReference type="CDD" id="cd00495">
    <property type="entry name" value="Ribosomal_L25_TL5_CTC"/>
    <property type="match status" value="1"/>
</dbReference>
<keyword evidence="2 5" id="KW-0694">RNA-binding</keyword>
<evidence type="ECO:0000313" key="9">
    <source>
        <dbReference type="EMBL" id="EXI80365.1"/>
    </source>
</evidence>
<feature type="region of interest" description="Disordered" evidence="6">
    <location>
        <begin position="190"/>
        <end position="215"/>
    </location>
</feature>
<dbReference type="Gene3D" id="2.40.240.10">
    <property type="entry name" value="Ribosomal Protein L25, Chain P"/>
    <property type="match status" value="1"/>
</dbReference>
<dbReference type="GO" id="GO:0022625">
    <property type="term" value="C:cytosolic large ribosomal subunit"/>
    <property type="evidence" value="ECO:0007669"/>
    <property type="project" value="TreeGrafter"/>
</dbReference>
<dbReference type="Pfam" id="PF14693">
    <property type="entry name" value="Ribosomal_TL5_C"/>
    <property type="match status" value="1"/>
</dbReference>
<dbReference type="GO" id="GO:0003735">
    <property type="term" value="F:structural constituent of ribosome"/>
    <property type="evidence" value="ECO:0007669"/>
    <property type="project" value="InterPro"/>
</dbReference>
<reference evidence="9 10" key="1">
    <citation type="submission" date="2014-02" db="EMBL/GenBank/DDBJ databases">
        <title>Expanding our view of genomic diversity in Candidatus Accumulibacter clades.</title>
        <authorList>
            <person name="Skennerton C.T."/>
            <person name="Barr J.J."/>
            <person name="Slater F.R."/>
            <person name="Bond P.L."/>
            <person name="Tyson G.W."/>
        </authorList>
    </citation>
    <scope>NUCLEOTIDE SEQUENCE [LARGE SCALE GENOMIC DNA]</scope>
    <source>
        <strain evidence="10">BA-92</strain>
    </source>
</reference>